<dbReference type="FunFam" id="1.25.40.10:FF:000366">
    <property type="entry name" value="Pentatricopeptide (PPR) repeat-containing protein"/>
    <property type="match status" value="1"/>
</dbReference>
<evidence type="ECO:0000313" key="5">
    <source>
        <dbReference type="Proteomes" id="UP000283530"/>
    </source>
</evidence>
<dbReference type="EMBL" id="QPKB01000007">
    <property type="protein sequence ID" value="RWR88732.1"/>
    <property type="molecule type" value="Genomic_DNA"/>
</dbReference>
<feature type="repeat" description="PPR" evidence="2">
    <location>
        <begin position="195"/>
        <end position="229"/>
    </location>
</feature>
<protein>
    <submittedName>
        <fullName evidence="4">Pentatricopeptide repeat-containing protein</fullName>
    </submittedName>
</protein>
<proteinExistence type="predicted"/>
<dbReference type="PANTHER" id="PTHR47926">
    <property type="entry name" value="PENTATRICOPEPTIDE REPEAT-CONTAINING PROTEIN"/>
    <property type="match status" value="1"/>
</dbReference>
<dbReference type="InterPro" id="IPR046849">
    <property type="entry name" value="E2_motif"/>
</dbReference>
<dbReference type="InterPro" id="IPR011990">
    <property type="entry name" value="TPR-like_helical_dom_sf"/>
</dbReference>
<feature type="repeat" description="PPR" evidence="2">
    <location>
        <begin position="569"/>
        <end position="599"/>
    </location>
</feature>
<feature type="repeat" description="PPR" evidence="2">
    <location>
        <begin position="498"/>
        <end position="532"/>
    </location>
</feature>
<dbReference type="FunFam" id="1.25.40.10:FF:000442">
    <property type="entry name" value="Pentatricopeptide repeat-containing protein At3g49710"/>
    <property type="match status" value="1"/>
</dbReference>
<evidence type="ECO:0000256" key="2">
    <source>
        <dbReference type="PROSITE-ProRule" id="PRU00708"/>
    </source>
</evidence>
<accession>A0A443PD94</accession>
<dbReference type="NCBIfam" id="TIGR00756">
    <property type="entry name" value="PPR"/>
    <property type="match status" value="9"/>
</dbReference>
<feature type="repeat" description="PPR" evidence="2">
    <location>
        <begin position="296"/>
        <end position="330"/>
    </location>
</feature>
<sequence>MNKKLQTPPQIPIRRYLPAFRHSKPIAIIPSVYHSNCLLDQLWKSGRVDEARHVFDKMPHRDEFSWNTMIAAYANSGRLTEAHRLFDEAPNRISITWSSLISGYSRHGRGSEALELFWRMQLEGLKPNQYTLGSILRACSTSAALRRGEQVHAHVLKTQFDSNVFVVTGLVDMYAKCKRISEARYLFERTPDKKSHVLWTAMVTGYSQNGDGLKAIECFRDMRREGVGSNQFTFPSVLTACAMISGWKFGMQLHGCIIRSGFSGNVFVESALIDMYAKCGDLNSGKEVLEGMKGEDVVSWNCLIVGSVRQGFEEEALSLFKKMHSRDMKFDDFTYPSVFNSLASSMDVENGKSVHCSIIKTGFEASTHVSNALVDMYAKCGRLDHAFRAFDKMLEKDVVSWTSLITGCVHLGFHEEALKLFCQMRIAGVKTDDFVIASALSACAGLTVLDLGRQVHVIFIRSGFGSSLSTDNSLVSMYAKCGCIEDAHCIFDSMPIRDVVSWTALIVGHAQNGRGKSSLQLYEEMIKSGTRPDYVTFIGLLFACSHAGLVDDGCRYFESMHKAYGISPGPEHYACMIDLLGRAGKINEAEELLNQMTTKPDATVWKALLAACRVHHNIELGERAAQSLFELEPKNSMPYVLLSNIYSAAGKWDKAAKIRRLMKSRCVSKEPGCSWMEVNSVVHTFLVEDRSHPMMVEIYSKVDEMMILIKEAGYVPDMNFALHDVDEEGKELGLAYHSEKLAVAFGLLSVPPGAPIRIFKNLRVCGDCHSAIKLISKVVGRHIILRDANCFHHFNEGLCSCKDYW</sequence>
<dbReference type="Proteomes" id="UP000283530">
    <property type="component" value="Unassembled WGS sequence"/>
</dbReference>
<feature type="repeat" description="PPR" evidence="2">
    <location>
        <begin position="366"/>
        <end position="396"/>
    </location>
</feature>
<evidence type="ECO:0000256" key="1">
    <source>
        <dbReference type="ARBA" id="ARBA00022737"/>
    </source>
</evidence>
<dbReference type="GO" id="GO:0003723">
    <property type="term" value="F:RNA binding"/>
    <property type="evidence" value="ECO:0007669"/>
    <property type="project" value="InterPro"/>
</dbReference>
<dbReference type="FunFam" id="1.25.40.10:FF:000351">
    <property type="entry name" value="Pentatricopeptide repeat-containing protein"/>
    <property type="match status" value="1"/>
</dbReference>
<dbReference type="SUPFAM" id="SSF48452">
    <property type="entry name" value="TPR-like"/>
    <property type="match status" value="1"/>
</dbReference>
<dbReference type="PROSITE" id="PS51375">
    <property type="entry name" value="PPR"/>
    <property type="match status" value="8"/>
</dbReference>
<dbReference type="GO" id="GO:0009451">
    <property type="term" value="P:RNA modification"/>
    <property type="evidence" value="ECO:0007669"/>
    <property type="project" value="InterPro"/>
</dbReference>
<dbReference type="Pfam" id="PF13041">
    <property type="entry name" value="PPR_2"/>
    <property type="match status" value="4"/>
</dbReference>
<dbReference type="InterPro" id="IPR046960">
    <property type="entry name" value="PPR_At4g14850-like_plant"/>
</dbReference>
<dbReference type="AlphaFoldDB" id="A0A443PD94"/>
<keyword evidence="1" id="KW-0677">Repeat</keyword>
<dbReference type="Pfam" id="PF20430">
    <property type="entry name" value="Eplus_motif"/>
    <property type="match status" value="1"/>
</dbReference>
<feature type="repeat" description="PPR" evidence="2">
    <location>
        <begin position="93"/>
        <end position="127"/>
    </location>
</feature>
<dbReference type="Pfam" id="PF20431">
    <property type="entry name" value="E_motif"/>
    <property type="match status" value="1"/>
</dbReference>
<dbReference type="InterPro" id="IPR046848">
    <property type="entry name" value="E_motif"/>
</dbReference>
<keyword evidence="5" id="KW-1185">Reference proteome</keyword>
<evidence type="ECO:0000259" key="3">
    <source>
        <dbReference type="Pfam" id="PF14432"/>
    </source>
</evidence>
<feature type="repeat" description="PPR" evidence="2">
    <location>
        <begin position="62"/>
        <end position="92"/>
    </location>
</feature>
<organism evidence="4 5">
    <name type="scientific">Cinnamomum micranthum f. kanehirae</name>
    <dbReference type="NCBI Taxonomy" id="337451"/>
    <lineage>
        <taxon>Eukaryota</taxon>
        <taxon>Viridiplantae</taxon>
        <taxon>Streptophyta</taxon>
        <taxon>Embryophyta</taxon>
        <taxon>Tracheophyta</taxon>
        <taxon>Spermatophyta</taxon>
        <taxon>Magnoliopsida</taxon>
        <taxon>Magnoliidae</taxon>
        <taxon>Laurales</taxon>
        <taxon>Lauraceae</taxon>
        <taxon>Cinnamomum</taxon>
    </lineage>
</organism>
<name>A0A443PD94_9MAGN</name>
<dbReference type="Gene3D" id="1.25.40.10">
    <property type="entry name" value="Tetratricopeptide repeat domain"/>
    <property type="match status" value="5"/>
</dbReference>
<dbReference type="Pfam" id="PF01535">
    <property type="entry name" value="PPR"/>
    <property type="match status" value="6"/>
</dbReference>
<dbReference type="OrthoDB" id="185373at2759"/>
<comment type="caution">
    <text evidence="4">The sequence shown here is derived from an EMBL/GenBank/DDBJ whole genome shotgun (WGS) entry which is preliminary data.</text>
</comment>
<dbReference type="PANTHER" id="PTHR47926:SF517">
    <property type="entry name" value="TETRATRICOPEPTIDE REPEAT-LIKE SUPERFAMILY PROTEIN"/>
    <property type="match status" value="1"/>
</dbReference>
<evidence type="ECO:0000313" key="4">
    <source>
        <dbReference type="EMBL" id="RWR88732.1"/>
    </source>
</evidence>
<dbReference type="InterPro" id="IPR032867">
    <property type="entry name" value="DYW_dom"/>
</dbReference>
<dbReference type="InterPro" id="IPR002885">
    <property type="entry name" value="PPR_rpt"/>
</dbReference>
<dbReference type="FunFam" id="1.25.40.10:FF:000353">
    <property type="entry name" value="Pentatricopeptide repeat-containing protein At4g39530"/>
    <property type="match status" value="1"/>
</dbReference>
<dbReference type="Pfam" id="PF14432">
    <property type="entry name" value="DYW_deaminase"/>
    <property type="match status" value="1"/>
</dbReference>
<dbReference type="FunFam" id="1.25.40.10:FF:000452">
    <property type="entry name" value="pentatricopeptide repeat-containing protein At2g03880, mitochondrial"/>
    <property type="match status" value="1"/>
</dbReference>
<dbReference type="STRING" id="337451.A0A443PD94"/>
<dbReference type="GO" id="GO:0008270">
    <property type="term" value="F:zinc ion binding"/>
    <property type="evidence" value="ECO:0007669"/>
    <property type="project" value="InterPro"/>
</dbReference>
<gene>
    <name evidence="4" type="ORF">CKAN_01776800</name>
</gene>
<feature type="domain" description="DYW" evidence="3">
    <location>
        <begin position="713"/>
        <end position="805"/>
    </location>
</feature>
<dbReference type="FunFam" id="1.25.40.10:FF:000031">
    <property type="entry name" value="Pentatricopeptide repeat-containing protein mitochondrial"/>
    <property type="match status" value="1"/>
</dbReference>
<feature type="repeat" description="PPR" evidence="2">
    <location>
        <begin position="397"/>
        <end position="431"/>
    </location>
</feature>
<reference evidence="4 5" key="1">
    <citation type="journal article" date="2019" name="Nat. Plants">
        <title>Stout camphor tree genome fills gaps in understanding of flowering plant genome evolution.</title>
        <authorList>
            <person name="Chaw S.M."/>
            <person name="Liu Y.C."/>
            <person name="Wu Y.W."/>
            <person name="Wang H.Y."/>
            <person name="Lin C.I."/>
            <person name="Wu C.S."/>
            <person name="Ke H.M."/>
            <person name="Chang L.Y."/>
            <person name="Hsu C.Y."/>
            <person name="Yang H.T."/>
            <person name="Sudianto E."/>
            <person name="Hsu M.H."/>
            <person name="Wu K.P."/>
            <person name="Wang L.N."/>
            <person name="Leebens-Mack J.H."/>
            <person name="Tsai I.J."/>
        </authorList>
    </citation>
    <scope>NUCLEOTIDE SEQUENCE [LARGE SCALE GENOMIC DNA]</scope>
    <source>
        <strain evidence="5">cv. Chaw 1501</strain>
        <tissue evidence="4">Young leaves</tissue>
    </source>
</reference>